<evidence type="ECO:0000256" key="5">
    <source>
        <dbReference type="ARBA" id="ARBA00022490"/>
    </source>
</evidence>
<name>A0A2K3DSN0_CHLRE</name>
<dbReference type="SUPFAM" id="SSF55821">
    <property type="entry name" value="YrdC/RibB"/>
    <property type="match status" value="1"/>
</dbReference>
<evidence type="ECO:0000256" key="1">
    <source>
        <dbReference type="ARBA" id="ARBA00004496"/>
    </source>
</evidence>
<dbReference type="InParanoid" id="A0A2K3DSN0"/>
<evidence type="ECO:0000256" key="9">
    <source>
        <dbReference type="ARBA" id="ARBA00022741"/>
    </source>
</evidence>
<dbReference type="InterPro" id="IPR006070">
    <property type="entry name" value="Sua5-like_dom"/>
</dbReference>
<keyword evidence="5" id="KW-0963">Cytoplasm</keyword>
<dbReference type="GO" id="GO:0008033">
    <property type="term" value="P:tRNA processing"/>
    <property type="evidence" value="ECO:0007669"/>
    <property type="project" value="UniProtKB-KW"/>
</dbReference>
<dbReference type="InterPro" id="IPR005145">
    <property type="entry name" value="Sua5_C"/>
</dbReference>
<keyword evidence="7" id="KW-0819">tRNA processing</keyword>
<evidence type="ECO:0000256" key="7">
    <source>
        <dbReference type="ARBA" id="ARBA00022694"/>
    </source>
</evidence>
<dbReference type="InterPro" id="IPR038385">
    <property type="entry name" value="Sua5/YwlC_C"/>
</dbReference>
<dbReference type="GO" id="GO:0000049">
    <property type="term" value="F:tRNA binding"/>
    <property type="evidence" value="ECO:0000318"/>
    <property type="project" value="GO_Central"/>
</dbReference>
<evidence type="ECO:0000256" key="6">
    <source>
        <dbReference type="ARBA" id="ARBA00022679"/>
    </source>
</evidence>
<feature type="domain" description="YrdC-like" evidence="15">
    <location>
        <begin position="85"/>
        <end position="275"/>
    </location>
</feature>
<feature type="region of interest" description="Disordered" evidence="14">
    <location>
        <begin position="350"/>
        <end position="371"/>
    </location>
</feature>
<feature type="compositionally biased region" description="Low complexity" evidence="14">
    <location>
        <begin position="350"/>
        <end position="362"/>
    </location>
</feature>
<feature type="compositionally biased region" description="Low complexity" evidence="14">
    <location>
        <begin position="53"/>
        <end position="69"/>
    </location>
</feature>
<keyword evidence="8" id="KW-0548">Nucleotidyltransferase</keyword>
<dbReference type="NCBIfam" id="TIGR00057">
    <property type="entry name" value="L-threonylcarbamoyladenylate synthase"/>
    <property type="match status" value="1"/>
</dbReference>
<dbReference type="PROSITE" id="PS51163">
    <property type="entry name" value="YRDC"/>
    <property type="match status" value="1"/>
</dbReference>
<dbReference type="GeneID" id="5726194"/>
<dbReference type="FunFam" id="3.90.870.10:FF:000008">
    <property type="entry name" value="Threonylcarbamoyl-AMP synthase"/>
    <property type="match status" value="1"/>
</dbReference>
<comment type="catalytic activity">
    <reaction evidence="12">
        <text>L-threonine + hydrogencarbonate + ATP = L-threonylcarbamoyladenylate + diphosphate + H2O</text>
        <dbReference type="Rhea" id="RHEA:36407"/>
        <dbReference type="ChEBI" id="CHEBI:15377"/>
        <dbReference type="ChEBI" id="CHEBI:17544"/>
        <dbReference type="ChEBI" id="CHEBI:30616"/>
        <dbReference type="ChEBI" id="CHEBI:33019"/>
        <dbReference type="ChEBI" id="CHEBI:57926"/>
        <dbReference type="ChEBI" id="CHEBI:73682"/>
        <dbReference type="EC" id="2.7.7.87"/>
    </reaction>
</comment>
<keyword evidence="17" id="KW-1185">Reference proteome</keyword>
<dbReference type="Proteomes" id="UP000006906">
    <property type="component" value="Chromosome 5"/>
</dbReference>
<dbReference type="GO" id="GO:0003725">
    <property type="term" value="F:double-stranded RNA binding"/>
    <property type="evidence" value="ECO:0007669"/>
    <property type="project" value="InterPro"/>
</dbReference>
<dbReference type="GO" id="GO:0006450">
    <property type="term" value="P:regulation of translational fidelity"/>
    <property type="evidence" value="ECO:0000318"/>
    <property type="project" value="GO_Central"/>
</dbReference>
<dbReference type="AlphaFoldDB" id="A0A2K3DSN0"/>
<accession>A0A2K3DSN0</accession>
<dbReference type="InterPro" id="IPR017945">
    <property type="entry name" value="DHBP_synth_RibB-like_a/b_dom"/>
</dbReference>
<evidence type="ECO:0000256" key="2">
    <source>
        <dbReference type="ARBA" id="ARBA00007663"/>
    </source>
</evidence>
<evidence type="ECO:0000256" key="3">
    <source>
        <dbReference type="ARBA" id="ARBA00012584"/>
    </source>
</evidence>
<feature type="compositionally biased region" description="Low complexity" evidence="14">
    <location>
        <begin position="1"/>
        <end position="12"/>
    </location>
</feature>
<dbReference type="KEGG" id="cre:CHLRE_05g234657v5"/>
<evidence type="ECO:0000256" key="8">
    <source>
        <dbReference type="ARBA" id="ARBA00022695"/>
    </source>
</evidence>
<dbReference type="Gene3D" id="3.90.870.10">
    <property type="entry name" value="DHBP synthase"/>
    <property type="match status" value="1"/>
</dbReference>
<comment type="function">
    <text evidence="13">Required for the formation of a threonylcarbamoyl group on adenosine at position 37 (t(6)A37) in tRNAs that read codons beginning with adenine. Likely catalyzes the conversion of L-threonine, HCO(3)(-)/CO(2) and ATP to give threonylcarbamoyl-AMP (TC-AMP) as the acyladenylate intermediate, with the release of diphosphate. Required for normal translation, by ensuring translation fidelity at the level of codon recognition, appropriate translation initiation selection and maintenance of reading frame. Also involved in telomere replication. Binds to single-stranded telomeric (ssTG) DNA and positively regulates telomere length.</text>
</comment>
<dbReference type="PANTHER" id="PTHR17490:SF16">
    <property type="entry name" value="THREONYLCARBAMOYL-AMP SYNTHASE"/>
    <property type="match status" value="1"/>
</dbReference>
<keyword evidence="6" id="KW-0808">Transferase</keyword>
<keyword evidence="10" id="KW-0067">ATP-binding</keyword>
<dbReference type="EMBL" id="CM008966">
    <property type="protein sequence ID" value="PNW83545.1"/>
    <property type="molecule type" value="Genomic_DNA"/>
</dbReference>
<feature type="region of interest" description="Disordered" evidence="14">
    <location>
        <begin position="1"/>
        <end position="20"/>
    </location>
</feature>
<evidence type="ECO:0000313" key="16">
    <source>
        <dbReference type="EMBL" id="PNW83545.1"/>
    </source>
</evidence>
<dbReference type="GO" id="GO:0016779">
    <property type="term" value="F:nucleotidyltransferase activity"/>
    <property type="evidence" value="ECO:0000318"/>
    <property type="project" value="GO_Central"/>
</dbReference>
<dbReference type="InterPro" id="IPR050156">
    <property type="entry name" value="TC-AMP_synthase_SUA5"/>
</dbReference>
<feature type="compositionally biased region" description="Gly residues" evidence="14">
    <location>
        <begin position="487"/>
        <end position="498"/>
    </location>
</feature>
<evidence type="ECO:0000256" key="10">
    <source>
        <dbReference type="ARBA" id="ARBA00022840"/>
    </source>
</evidence>
<dbReference type="STRING" id="3055.A0A2K3DSN0"/>
<feature type="region of interest" description="Disordered" evidence="14">
    <location>
        <begin position="406"/>
        <end position="435"/>
    </location>
</feature>
<dbReference type="EC" id="2.7.7.87" evidence="3"/>
<dbReference type="Pfam" id="PF01300">
    <property type="entry name" value="Sua5_yciO_yrdC"/>
    <property type="match status" value="1"/>
</dbReference>
<comment type="similarity">
    <text evidence="2">Belongs to the SUA5 family.</text>
</comment>
<evidence type="ECO:0000259" key="15">
    <source>
        <dbReference type="PROSITE" id="PS51163"/>
    </source>
</evidence>
<evidence type="ECO:0000313" key="17">
    <source>
        <dbReference type="Proteomes" id="UP000006906"/>
    </source>
</evidence>
<evidence type="ECO:0000256" key="11">
    <source>
        <dbReference type="ARBA" id="ARBA00029774"/>
    </source>
</evidence>
<feature type="region of interest" description="Disordered" evidence="14">
    <location>
        <begin position="35"/>
        <end position="69"/>
    </location>
</feature>
<protein>
    <recommendedName>
        <fullName evidence="4">Threonylcarbamoyl-AMP synthase</fullName>
        <ecNumber evidence="3">2.7.7.87</ecNumber>
    </recommendedName>
    <alternativeName>
        <fullName evidence="11">L-threonylcarbamoyladenylate synthase</fullName>
    </alternativeName>
</protein>
<evidence type="ECO:0000256" key="14">
    <source>
        <dbReference type="SAM" id="MobiDB-lite"/>
    </source>
</evidence>
<dbReference type="Gramene" id="PNW83545">
    <property type="protein sequence ID" value="PNW83545"/>
    <property type="gene ID" value="CHLRE_05g234657v5"/>
</dbReference>
<evidence type="ECO:0000256" key="13">
    <source>
        <dbReference type="ARBA" id="ARBA00056339"/>
    </source>
</evidence>
<dbReference type="Pfam" id="PF03481">
    <property type="entry name" value="Sua5_C"/>
    <property type="match status" value="2"/>
</dbReference>
<dbReference type="GO" id="GO:0005524">
    <property type="term" value="F:ATP binding"/>
    <property type="evidence" value="ECO:0007669"/>
    <property type="project" value="UniProtKB-KW"/>
</dbReference>
<gene>
    <name evidence="16" type="ORF">CHLRE_05g234657v5</name>
</gene>
<keyword evidence="9" id="KW-0547">Nucleotide-binding</keyword>
<organism evidence="16 17">
    <name type="scientific">Chlamydomonas reinhardtii</name>
    <name type="common">Chlamydomonas smithii</name>
    <dbReference type="NCBI Taxonomy" id="3055"/>
    <lineage>
        <taxon>Eukaryota</taxon>
        <taxon>Viridiplantae</taxon>
        <taxon>Chlorophyta</taxon>
        <taxon>core chlorophytes</taxon>
        <taxon>Chlorophyceae</taxon>
        <taxon>CS clade</taxon>
        <taxon>Chlamydomonadales</taxon>
        <taxon>Chlamydomonadaceae</taxon>
        <taxon>Chlamydomonas</taxon>
    </lineage>
</organism>
<dbReference type="RefSeq" id="XP_042924785.1">
    <property type="nucleotide sequence ID" value="XM_043062222.1"/>
</dbReference>
<reference evidence="16 17" key="1">
    <citation type="journal article" date="2007" name="Science">
        <title>The Chlamydomonas genome reveals the evolution of key animal and plant functions.</title>
        <authorList>
            <person name="Merchant S.S."/>
            <person name="Prochnik S.E."/>
            <person name="Vallon O."/>
            <person name="Harris E.H."/>
            <person name="Karpowicz S.J."/>
            <person name="Witman G.B."/>
            <person name="Terry A."/>
            <person name="Salamov A."/>
            <person name="Fritz-Laylin L.K."/>
            <person name="Marechal-Drouard L."/>
            <person name="Marshall W.F."/>
            <person name="Qu L.H."/>
            <person name="Nelson D.R."/>
            <person name="Sanderfoot A.A."/>
            <person name="Spalding M.H."/>
            <person name="Kapitonov V.V."/>
            <person name="Ren Q."/>
            <person name="Ferris P."/>
            <person name="Lindquist E."/>
            <person name="Shapiro H."/>
            <person name="Lucas S.M."/>
            <person name="Grimwood J."/>
            <person name="Schmutz J."/>
            <person name="Cardol P."/>
            <person name="Cerutti H."/>
            <person name="Chanfreau G."/>
            <person name="Chen C.L."/>
            <person name="Cognat V."/>
            <person name="Croft M.T."/>
            <person name="Dent R."/>
            <person name="Dutcher S."/>
            <person name="Fernandez E."/>
            <person name="Fukuzawa H."/>
            <person name="Gonzalez-Ballester D."/>
            <person name="Gonzalez-Halphen D."/>
            <person name="Hallmann A."/>
            <person name="Hanikenne M."/>
            <person name="Hippler M."/>
            <person name="Inwood W."/>
            <person name="Jabbari K."/>
            <person name="Kalanon M."/>
            <person name="Kuras R."/>
            <person name="Lefebvre P.A."/>
            <person name="Lemaire S.D."/>
            <person name="Lobanov A.V."/>
            <person name="Lohr M."/>
            <person name="Manuell A."/>
            <person name="Meier I."/>
            <person name="Mets L."/>
            <person name="Mittag M."/>
            <person name="Mittelmeier T."/>
            <person name="Moroney J.V."/>
            <person name="Moseley J."/>
            <person name="Napoli C."/>
            <person name="Nedelcu A.M."/>
            <person name="Niyogi K."/>
            <person name="Novoselov S.V."/>
            <person name="Paulsen I.T."/>
            <person name="Pazour G."/>
            <person name="Purton S."/>
            <person name="Ral J.P."/>
            <person name="Riano-Pachon D.M."/>
            <person name="Riekhof W."/>
            <person name="Rymarquis L."/>
            <person name="Schroda M."/>
            <person name="Stern D."/>
            <person name="Umen J."/>
            <person name="Willows R."/>
            <person name="Wilson N."/>
            <person name="Zimmer S.L."/>
            <person name="Allmer J."/>
            <person name="Balk J."/>
            <person name="Bisova K."/>
            <person name="Chen C.J."/>
            <person name="Elias M."/>
            <person name="Gendler K."/>
            <person name="Hauser C."/>
            <person name="Lamb M.R."/>
            <person name="Ledford H."/>
            <person name="Long J.C."/>
            <person name="Minagawa J."/>
            <person name="Page M.D."/>
            <person name="Pan J."/>
            <person name="Pootakham W."/>
            <person name="Roje S."/>
            <person name="Rose A."/>
            <person name="Stahlberg E."/>
            <person name="Terauchi A.M."/>
            <person name="Yang P."/>
            <person name="Ball S."/>
            <person name="Bowler C."/>
            <person name="Dieckmann C.L."/>
            <person name="Gladyshev V.N."/>
            <person name="Green P."/>
            <person name="Jorgensen R."/>
            <person name="Mayfield S."/>
            <person name="Mueller-Roeber B."/>
            <person name="Rajamani S."/>
            <person name="Sayre R.T."/>
            <person name="Brokstein P."/>
            <person name="Dubchak I."/>
            <person name="Goodstein D."/>
            <person name="Hornick L."/>
            <person name="Huang Y.W."/>
            <person name="Jhaveri J."/>
            <person name="Luo Y."/>
            <person name="Martinez D."/>
            <person name="Ngau W.C."/>
            <person name="Otillar B."/>
            <person name="Poliakov A."/>
            <person name="Porter A."/>
            <person name="Szajkowski L."/>
            <person name="Werner G."/>
            <person name="Zhou K."/>
            <person name="Grigoriev I.V."/>
            <person name="Rokhsar D.S."/>
            <person name="Grossman A.R."/>
        </authorList>
    </citation>
    <scope>NUCLEOTIDE SEQUENCE [LARGE SCALE GENOMIC DNA]</scope>
    <source>
        <strain evidence="17">CC-503</strain>
    </source>
</reference>
<evidence type="ECO:0000256" key="4">
    <source>
        <dbReference type="ARBA" id="ARBA00015492"/>
    </source>
</evidence>
<dbReference type="Gene3D" id="3.40.50.11030">
    <property type="entry name" value="Threonylcarbamoyl-AMP synthase, C-terminal domain"/>
    <property type="match status" value="2"/>
</dbReference>
<dbReference type="GO" id="GO:0005737">
    <property type="term" value="C:cytoplasm"/>
    <property type="evidence" value="ECO:0000318"/>
    <property type="project" value="GO_Central"/>
</dbReference>
<sequence length="569" mass="55997">MTGAAAPGRAPPTSSEQPTVTEVLTVSLDLSIDSGGLEAASRDRRGSGGGVAGEEASTSGRTATTTATSGHGAAAAAAATQLAGHPAIARAASILAEGGVVAIPTETVYGLAANALSAEAVGRVYAAKNRPADNPLIIHVSSLAMLAGLYPPGWELPPIYEPVLRDLWPGPLTVLLPRSPLVPDAVTCGLPTMAVRMPAHPVALALIAACGFPLAAPSANSSGRPSPTLAKHVAADLGGGVIPLILDGGACSCGVESTVLDALRSPPAILRPGGVTREALVGYRGLEALQVYRKDFTDAALEAAPTTPGMKYRHYSPTAPVILLDPSPPAAAATAAATAAAAAAGATAANGADSSHSSSANGHGSGDGEGLGERLRQATEALLAEMAGSALEGWRPIPALAGSVVTASSSSSGSSSSGCNGSSSRSVPLDPPTLELASRLAGGGAVGVLRTSLAGAPPGLLQRAPQAKTAAAAAHSQVDDGERGRSSGSGGVGGGEGAGTRAVAAQRVIEYVLGHVSRPAEVATELFAGLRALDEAGCVVIVVEGVADEGAGVAVMNRLRKAASRVVHV</sequence>
<proteinExistence type="inferred from homology"/>
<comment type="subcellular location">
    <subcellularLocation>
        <location evidence="1">Cytoplasm</location>
    </subcellularLocation>
</comment>
<dbReference type="GO" id="GO:0061710">
    <property type="term" value="F:L-threonylcarbamoyladenylate synthase"/>
    <property type="evidence" value="ECO:0007669"/>
    <property type="project" value="UniProtKB-EC"/>
</dbReference>
<feature type="compositionally biased region" description="Low complexity" evidence="14">
    <location>
        <begin position="464"/>
        <end position="474"/>
    </location>
</feature>
<dbReference type="OrthoDB" id="412787at2759"/>
<dbReference type="PANTHER" id="PTHR17490">
    <property type="entry name" value="SUA5"/>
    <property type="match status" value="1"/>
</dbReference>
<evidence type="ECO:0000256" key="12">
    <source>
        <dbReference type="ARBA" id="ARBA00048366"/>
    </source>
</evidence>
<feature type="region of interest" description="Disordered" evidence="14">
    <location>
        <begin position="459"/>
        <end position="498"/>
    </location>
</feature>
<feature type="compositionally biased region" description="Low complexity" evidence="14">
    <location>
        <begin position="408"/>
        <end position="426"/>
    </location>
</feature>